<protein>
    <recommendedName>
        <fullName evidence="4">Transmembrane protein</fullName>
    </recommendedName>
</protein>
<accession>A0A8S1YN37</accession>
<evidence type="ECO:0008006" key="4">
    <source>
        <dbReference type="Google" id="ProtNLM"/>
    </source>
</evidence>
<dbReference type="EMBL" id="CAJJDP010000234">
    <property type="protein sequence ID" value="CAD8215339.1"/>
    <property type="molecule type" value="Genomic_DNA"/>
</dbReference>
<organism evidence="2 3">
    <name type="scientific">Paramecium octaurelia</name>
    <dbReference type="NCBI Taxonomy" id="43137"/>
    <lineage>
        <taxon>Eukaryota</taxon>
        <taxon>Sar</taxon>
        <taxon>Alveolata</taxon>
        <taxon>Ciliophora</taxon>
        <taxon>Intramacronucleata</taxon>
        <taxon>Oligohymenophorea</taxon>
        <taxon>Peniculida</taxon>
        <taxon>Parameciidae</taxon>
        <taxon>Paramecium</taxon>
    </lineage>
</organism>
<evidence type="ECO:0000256" key="1">
    <source>
        <dbReference type="SAM" id="Phobius"/>
    </source>
</evidence>
<reference evidence="2" key="1">
    <citation type="submission" date="2021-01" db="EMBL/GenBank/DDBJ databases">
        <authorList>
            <consortium name="Genoscope - CEA"/>
            <person name="William W."/>
        </authorList>
    </citation>
    <scope>NUCLEOTIDE SEQUENCE</scope>
</reference>
<evidence type="ECO:0000313" key="3">
    <source>
        <dbReference type="Proteomes" id="UP000683925"/>
    </source>
</evidence>
<keyword evidence="1" id="KW-0472">Membrane</keyword>
<keyword evidence="1" id="KW-0812">Transmembrane</keyword>
<sequence length="165" mass="19342">MKIFQVNPSLYILFFLQILFSTFLIDIPILCFKFQAYQSSEFKILGKCNQYQFCHSSICNAKYISYQLGSRCVKFPKDVNTTQSIQANPGNLGILHFPDHLLSHNFIQGCIQFSQTNKKYGRINDQKFLSFHQQKRKFSKNFFEKKQVILLKYNILNLLKSSPFA</sequence>
<evidence type="ECO:0000313" key="2">
    <source>
        <dbReference type="EMBL" id="CAD8215339.1"/>
    </source>
</evidence>
<feature type="transmembrane region" description="Helical" evidence="1">
    <location>
        <begin position="12"/>
        <end position="32"/>
    </location>
</feature>
<gene>
    <name evidence="2" type="ORF">POCTA_138.1.T2300008</name>
</gene>
<name>A0A8S1YN37_PAROT</name>
<proteinExistence type="predicted"/>
<keyword evidence="1" id="KW-1133">Transmembrane helix</keyword>
<comment type="caution">
    <text evidence="2">The sequence shown here is derived from an EMBL/GenBank/DDBJ whole genome shotgun (WGS) entry which is preliminary data.</text>
</comment>
<dbReference type="Proteomes" id="UP000683925">
    <property type="component" value="Unassembled WGS sequence"/>
</dbReference>
<keyword evidence="3" id="KW-1185">Reference proteome</keyword>
<dbReference type="AlphaFoldDB" id="A0A8S1YN37"/>